<evidence type="ECO:0000256" key="2">
    <source>
        <dbReference type="ARBA" id="ARBA00007400"/>
    </source>
</evidence>
<dbReference type="Proteomes" id="UP000245627">
    <property type="component" value="Unassembled WGS sequence"/>
</dbReference>
<dbReference type="AlphaFoldDB" id="A0A2T8HH29"/>
<dbReference type="PANTHER" id="PTHR40074">
    <property type="entry name" value="O-ACETYLTRANSFERASE WECH"/>
    <property type="match status" value="1"/>
</dbReference>
<feature type="transmembrane region" description="Helical" evidence="7">
    <location>
        <begin position="286"/>
        <end position="305"/>
    </location>
</feature>
<dbReference type="OrthoDB" id="1072135at2"/>
<organism evidence="9 10">
    <name type="scientific">Sphingobacterium corticibacter</name>
    <dbReference type="NCBI Taxonomy" id="2171749"/>
    <lineage>
        <taxon>Bacteria</taxon>
        <taxon>Pseudomonadati</taxon>
        <taxon>Bacteroidota</taxon>
        <taxon>Sphingobacteriia</taxon>
        <taxon>Sphingobacteriales</taxon>
        <taxon>Sphingobacteriaceae</taxon>
        <taxon>Sphingobacterium</taxon>
    </lineage>
</organism>
<dbReference type="Pfam" id="PF01757">
    <property type="entry name" value="Acyl_transf_3"/>
    <property type="match status" value="1"/>
</dbReference>
<feature type="transmembrane region" description="Helical" evidence="7">
    <location>
        <begin position="149"/>
        <end position="168"/>
    </location>
</feature>
<keyword evidence="5 7" id="KW-1133">Transmembrane helix</keyword>
<feature type="transmembrane region" description="Helical" evidence="7">
    <location>
        <begin position="248"/>
        <end position="266"/>
    </location>
</feature>
<evidence type="ECO:0000313" key="9">
    <source>
        <dbReference type="EMBL" id="PVH24746.1"/>
    </source>
</evidence>
<dbReference type="GO" id="GO:0005886">
    <property type="term" value="C:plasma membrane"/>
    <property type="evidence" value="ECO:0007669"/>
    <property type="project" value="UniProtKB-SubCell"/>
</dbReference>
<dbReference type="GO" id="GO:0016413">
    <property type="term" value="F:O-acetyltransferase activity"/>
    <property type="evidence" value="ECO:0007669"/>
    <property type="project" value="TreeGrafter"/>
</dbReference>
<evidence type="ECO:0000313" key="10">
    <source>
        <dbReference type="Proteomes" id="UP000245627"/>
    </source>
</evidence>
<sequence>MNDVRFSRVIDGMRFPLIYLVVVAHLIPFTVQEVTFPATGNELYVLISELFSHHISKISVRCFFFVSGYFFFQKCTSNLFQFAVLQWRSRFSMLLIPFFVWNIITILVIAVKNVLFEFVGLARDVEYVHVSKSTILQLLWTNPINFPLWYVRDLLCMIALFPFLFYYIKISRHFGILALGAIYLMNFESTIPGLSTTAIFFFSAGAYFSIHKKDLLHVFHGVKVIALLLAIAFLVLAVLANGEPNHEYFLRVFLITGVVSSINLFAYLEERNMLPSNMLGLSSLTFFIYVAHEIYIINFLKGFFYDLEIYENGWIKIVCYIIIPLLCIGICMVFFYVFQKCVPRIVDVILGRRPKKQSHIPEQVDEKLATNVA</sequence>
<evidence type="ECO:0000259" key="8">
    <source>
        <dbReference type="Pfam" id="PF01757"/>
    </source>
</evidence>
<keyword evidence="10" id="KW-1185">Reference proteome</keyword>
<feature type="transmembrane region" description="Helical" evidence="7">
    <location>
        <begin position="12"/>
        <end position="31"/>
    </location>
</feature>
<dbReference type="GO" id="GO:0009246">
    <property type="term" value="P:enterobacterial common antigen biosynthetic process"/>
    <property type="evidence" value="ECO:0007669"/>
    <property type="project" value="TreeGrafter"/>
</dbReference>
<evidence type="ECO:0000256" key="7">
    <source>
        <dbReference type="SAM" id="Phobius"/>
    </source>
</evidence>
<keyword evidence="6 7" id="KW-0472">Membrane</keyword>
<comment type="caution">
    <text evidence="9">The sequence shown here is derived from an EMBL/GenBank/DDBJ whole genome shotgun (WGS) entry which is preliminary data.</text>
</comment>
<feature type="domain" description="Acyltransferase 3" evidence="8">
    <location>
        <begin position="10"/>
        <end position="331"/>
    </location>
</feature>
<feature type="transmembrane region" description="Helical" evidence="7">
    <location>
        <begin position="93"/>
        <end position="111"/>
    </location>
</feature>
<dbReference type="InterPro" id="IPR002656">
    <property type="entry name" value="Acyl_transf_3_dom"/>
</dbReference>
<reference evidence="9 10" key="1">
    <citation type="submission" date="2018-04" db="EMBL/GenBank/DDBJ databases">
        <title>Sphingobacterium cortibacter sp. nov.</title>
        <authorList>
            <person name="Li Y."/>
        </authorList>
    </citation>
    <scope>NUCLEOTIDE SEQUENCE [LARGE SCALE GENOMIC DNA]</scope>
    <source>
        <strain evidence="9 10">2c-3</strain>
    </source>
</reference>
<evidence type="ECO:0000256" key="4">
    <source>
        <dbReference type="ARBA" id="ARBA00022692"/>
    </source>
</evidence>
<comment type="similarity">
    <text evidence="2">Belongs to the acyltransferase 3 family.</text>
</comment>
<evidence type="ECO:0000256" key="1">
    <source>
        <dbReference type="ARBA" id="ARBA00004651"/>
    </source>
</evidence>
<dbReference type="EMBL" id="QDKG01000004">
    <property type="protein sequence ID" value="PVH24746.1"/>
    <property type="molecule type" value="Genomic_DNA"/>
</dbReference>
<evidence type="ECO:0000256" key="6">
    <source>
        <dbReference type="ARBA" id="ARBA00023136"/>
    </source>
</evidence>
<feature type="transmembrane region" description="Helical" evidence="7">
    <location>
        <begin position="51"/>
        <end position="72"/>
    </location>
</feature>
<feature type="transmembrane region" description="Helical" evidence="7">
    <location>
        <begin position="222"/>
        <end position="241"/>
    </location>
</feature>
<protein>
    <recommendedName>
        <fullName evidence="8">Acyltransferase 3 domain-containing protein</fullName>
    </recommendedName>
</protein>
<feature type="transmembrane region" description="Helical" evidence="7">
    <location>
        <begin position="189"/>
        <end position="210"/>
    </location>
</feature>
<gene>
    <name evidence="9" type="ORF">DC487_11510</name>
</gene>
<accession>A0A2T8HH29</accession>
<comment type="subcellular location">
    <subcellularLocation>
        <location evidence="1">Cell membrane</location>
        <topology evidence="1">Multi-pass membrane protein</topology>
    </subcellularLocation>
</comment>
<dbReference type="RefSeq" id="WP_116776129.1">
    <property type="nucleotide sequence ID" value="NZ_QDKG01000004.1"/>
</dbReference>
<proteinExistence type="inferred from homology"/>
<keyword evidence="3" id="KW-1003">Cell membrane</keyword>
<keyword evidence="4 7" id="KW-0812">Transmembrane</keyword>
<name>A0A2T8HH29_9SPHI</name>
<feature type="transmembrane region" description="Helical" evidence="7">
    <location>
        <begin position="317"/>
        <end position="338"/>
    </location>
</feature>
<evidence type="ECO:0000256" key="3">
    <source>
        <dbReference type="ARBA" id="ARBA00022475"/>
    </source>
</evidence>
<dbReference type="PANTHER" id="PTHR40074:SF2">
    <property type="entry name" value="O-ACETYLTRANSFERASE WECH"/>
    <property type="match status" value="1"/>
</dbReference>
<evidence type="ECO:0000256" key="5">
    <source>
        <dbReference type="ARBA" id="ARBA00022989"/>
    </source>
</evidence>